<feature type="compositionally biased region" description="Basic residues" evidence="9">
    <location>
        <begin position="487"/>
        <end position="496"/>
    </location>
</feature>
<feature type="compositionally biased region" description="Low complexity" evidence="9">
    <location>
        <begin position="689"/>
        <end position="741"/>
    </location>
</feature>
<accession>A0ABZ1D5Y2</accession>
<protein>
    <recommendedName>
        <fullName evidence="3">H/ACA ribonucleoprotein complex non-core subunit NAF1</fullName>
    </recommendedName>
</protein>
<feature type="region of interest" description="Disordered" evidence="9">
    <location>
        <begin position="116"/>
        <end position="276"/>
    </location>
</feature>
<keyword evidence="4" id="KW-0690">Ribosome biogenesis</keyword>
<feature type="compositionally biased region" description="Basic and acidic residues" evidence="9">
    <location>
        <begin position="179"/>
        <end position="190"/>
    </location>
</feature>
<feature type="compositionally biased region" description="Acidic residues" evidence="9">
    <location>
        <begin position="204"/>
        <end position="220"/>
    </location>
</feature>
<evidence type="ECO:0000256" key="4">
    <source>
        <dbReference type="ARBA" id="ARBA00022517"/>
    </source>
</evidence>
<dbReference type="Proteomes" id="UP001329825">
    <property type="component" value="Chromosome 9"/>
</dbReference>
<feature type="compositionally biased region" description="Low complexity" evidence="9">
    <location>
        <begin position="808"/>
        <end position="828"/>
    </location>
</feature>
<feature type="compositionally biased region" description="Polar residues" evidence="9">
    <location>
        <begin position="562"/>
        <end position="571"/>
    </location>
</feature>
<feature type="compositionally biased region" description="Polar residues" evidence="9">
    <location>
        <begin position="742"/>
        <end position="772"/>
    </location>
</feature>
<comment type="similarity">
    <text evidence="2">Belongs to the NAF1 family.</text>
</comment>
<keyword evidence="7" id="KW-0694">RNA-binding</keyword>
<evidence type="ECO:0000256" key="7">
    <source>
        <dbReference type="ARBA" id="ARBA00022884"/>
    </source>
</evidence>
<evidence type="ECO:0000256" key="8">
    <source>
        <dbReference type="ARBA" id="ARBA00023242"/>
    </source>
</evidence>
<dbReference type="RefSeq" id="XP_062794184.1">
    <property type="nucleotide sequence ID" value="XM_062938133.1"/>
</dbReference>
<dbReference type="GeneID" id="87958561"/>
<feature type="compositionally biased region" description="Acidic residues" evidence="9">
    <location>
        <begin position="17"/>
        <end position="33"/>
    </location>
</feature>
<evidence type="ECO:0000256" key="3">
    <source>
        <dbReference type="ARBA" id="ARBA00021438"/>
    </source>
</evidence>
<comment type="subcellular location">
    <subcellularLocation>
        <location evidence="1">Nucleus</location>
    </subcellularLocation>
</comment>
<name>A0ABZ1D5Y2_9TREE</name>
<keyword evidence="11" id="KW-1185">Reference proteome</keyword>
<dbReference type="InterPro" id="IPR040309">
    <property type="entry name" value="Naf1"/>
</dbReference>
<keyword evidence="8" id="KW-0539">Nucleus</keyword>
<evidence type="ECO:0000256" key="6">
    <source>
        <dbReference type="ARBA" id="ARBA00022553"/>
    </source>
</evidence>
<keyword evidence="6" id="KW-0597">Phosphoprotein</keyword>
<dbReference type="InterPro" id="IPR009000">
    <property type="entry name" value="Transl_B-barrel_sf"/>
</dbReference>
<feature type="compositionally biased region" description="Acidic residues" evidence="9">
    <location>
        <begin position="473"/>
        <end position="483"/>
    </location>
</feature>
<proteinExistence type="inferred from homology"/>
<dbReference type="PANTHER" id="PTHR31633">
    <property type="entry name" value="H/ACA RIBONUCLEOPROTEIN COMPLEX NON-CORE SUBUNIT NAF1"/>
    <property type="match status" value="1"/>
</dbReference>
<feature type="compositionally biased region" description="Gly residues" evidence="9">
    <location>
        <begin position="624"/>
        <end position="639"/>
    </location>
</feature>
<evidence type="ECO:0000256" key="1">
    <source>
        <dbReference type="ARBA" id="ARBA00004123"/>
    </source>
</evidence>
<organism evidence="10 11">
    <name type="scientific">Kwoniella shivajii</name>
    <dbReference type="NCBI Taxonomy" id="564305"/>
    <lineage>
        <taxon>Eukaryota</taxon>
        <taxon>Fungi</taxon>
        <taxon>Dikarya</taxon>
        <taxon>Basidiomycota</taxon>
        <taxon>Agaricomycotina</taxon>
        <taxon>Tremellomycetes</taxon>
        <taxon>Tremellales</taxon>
        <taxon>Cryptococcaceae</taxon>
        <taxon>Kwoniella</taxon>
    </lineage>
</organism>
<reference evidence="10 11" key="1">
    <citation type="submission" date="2024-01" db="EMBL/GenBank/DDBJ databases">
        <title>Comparative genomics of Cryptococcus and Kwoniella reveals pathogenesis evolution and contrasting modes of karyotype evolution via chromosome fusion or intercentromeric recombination.</title>
        <authorList>
            <person name="Coelho M.A."/>
            <person name="David-Palma M."/>
            <person name="Shea T."/>
            <person name="Bowers K."/>
            <person name="McGinley-Smith S."/>
            <person name="Mohammad A.W."/>
            <person name="Gnirke A."/>
            <person name="Yurkov A.M."/>
            <person name="Nowrousian M."/>
            <person name="Sun S."/>
            <person name="Cuomo C.A."/>
            <person name="Heitman J."/>
        </authorList>
    </citation>
    <scope>NUCLEOTIDE SEQUENCE [LARGE SCALE GENOMIC DNA]</scope>
    <source>
        <strain evidence="10">CBS 11374</strain>
    </source>
</reference>
<evidence type="ECO:0000313" key="11">
    <source>
        <dbReference type="Proteomes" id="UP001329825"/>
    </source>
</evidence>
<feature type="region of interest" description="Disordered" evidence="9">
    <location>
        <begin position="1"/>
        <end position="78"/>
    </location>
</feature>
<gene>
    <name evidence="10" type="ORF">IL334_006431</name>
</gene>
<dbReference type="InterPro" id="IPR007504">
    <property type="entry name" value="H/ACA_rnp_Gar1/Naf1"/>
</dbReference>
<evidence type="ECO:0000256" key="2">
    <source>
        <dbReference type="ARBA" id="ARBA00009801"/>
    </source>
</evidence>
<feature type="compositionally biased region" description="Acidic residues" evidence="9">
    <location>
        <begin position="136"/>
        <end position="146"/>
    </location>
</feature>
<dbReference type="Pfam" id="PF04410">
    <property type="entry name" value="Gar1"/>
    <property type="match status" value="1"/>
</dbReference>
<evidence type="ECO:0000313" key="10">
    <source>
        <dbReference type="EMBL" id="WRT69445.1"/>
    </source>
</evidence>
<feature type="compositionally biased region" description="Low complexity" evidence="9">
    <location>
        <begin position="773"/>
        <end position="797"/>
    </location>
</feature>
<dbReference type="EMBL" id="CP141889">
    <property type="protein sequence ID" value="WRT69445.1"/>
    <property type="molecule type" value="Genomic_DNA"/>
</dbReference>
<feature type="region of interest" description="Disordered" evidence="9">
    <location>
        <begin position="473"/>
        <end position="845"/>
    </location>
</feature>
<sequence length="845" mass="92812">MPEVTPPEDTNMKPSDPDSDAELEAAIEVEPEVETVPPEDISSINKDDRNGSAHAPAVAASGPSTSSPFKLPPNPSIPQDLSIIMEMVNQNQVVGSLPPVSMTAAEKRKLVEESLKDRVVKAEQHAQPISNVAEGNENDSDTDSDSSSEFVSSSEDEDEDEDGRKLKNVTESIDVPMNEQDHTQLKKELDDFVDVQAEANQDPAEFEEDSEYTSSEEEEGGGGGDESFPGLNQMGFEFMEDDEDISGPSTSGPITSIHEAPLPAVPQPPLEKLPQGEGVSLAGDVISWMREKKVEAWLEKRASTLEQEQEKQMPIEEKIDSAIKENQKETSNDEEGEVSEETIPAITVTSSRSNIAEHKFTSAGTVVVRAMQSRPGAADEGWLEEGSVLCWEDGRVLGTVHETFGPLTSPFYTIRLPPPPFPYPASSSLSPGTRLFYPLNPSYRSFVNMLAVRDPRFKGSDASNLYDEEIGEEEMEWSDDELEMEAKRRRKARKGSKAPSNANMSSKGKGKETPKSNLTGHGLPNRPHFDYHDSNDQAESDTASLYGEADNVNDQDWERMSDNASVTSTRSRALPAPYELDDLDSPQIQPSAGARGGGGRGRGQGRERGSGRDRGRGRGRGRGGKGGSRGGAGGGGTSGDGRRNANTSNNNNNGIDNRQSFPLPPNPLHHQQEQQYHPHAQSQGFNQHSYMSQQQSYLPQSQQPFYPPQNYNTQQSFNPHFQQSQQSQSQSQSYPNSHNQPFQQQYNNNEAYEPNQPSSGMPSYSQQQPAYTQQLFPQVPQQQQQQPSFPPQVGGVPAINPRFAAQYTQMMGNQTQPQQQQPQSPAQGQGQGYGYGYGWQNQYSE</sequence>
<feature type="compositionally biased region" description="Basic and acidic residues" evidence="9">
    <location>
        <begin position="604"/>
        <end position="616"/>
    </location>
</feature>
<dbReference type="SUPFAM" id="SSF50447">
    <property type="entry name" value="Translation proteins"/>
    <property type="match status" value="1"/>
</dbReference>
<dbReference type="InterPro" id="IPR038664">
    <property type="entry name" value="Gar1/Naf1_Cbf5-bd_sf"/>
</dbReference>
<evidence type="ECO:0000256" key="5">
    <source>
        <dbReference type="ARBA" id="ARBA00022552"/>
    </source>
</evidence>
<keyword evidence="5" id="KW-0698">rRNA processing</keyword>
<dbReference type="Gene3D" id="2.40.10.230">
    <property type="entry name" value="Probable tRNA pseudouridine synthase domain"/>
    <property type="match status" value="1"/>
</dbReference>
<evidence type="ECO:0000256" key="9">
    <source>
        <dbReference type="SAM" id="MobiDB-lite"/>
    </source>
</evidence>
<dbReference type="PANTHER" id="PTHR31633:SF1">
    <property type="entry name" value="H_ACA RIBONUCLEOPROTEIN COMPLEX NON-CORE SUBUNIT NAF1"/>
    <property type="match status" value="1"/>
</dbReference>
<feature type="compositionally biased region" description="Low complexity" evidence="9">
    <location>
        <begin position="644"/>
        <end position="657"/>
    </location>
</feature>